<dbReference type="Gene3D" id="1.10.10.2220">
    <property type="match status" value="1"/>
</dbReference>
<dbReference type="GO" id="GO:0003677">
    <property type="term" value="F:DNA binding"/>
    <property type="evidence" value="ECO:0007669"/>
    <property type="project" value="UniProtKB-UniRule"/>
</dbReference>
<keyword evidence="3 5" id="KW-0347">Helicase</keyword>
<comment type="similarity">
    <text evidence="3">Belongs to the RecD family. RecD2 subfamily.</text>
</comment>
<dbReference type="GO" id="GO:0005524">
    <property type="term" value="F:ATP binding"/>
    <property type="evidence" value="ECO:0007669"/>
    <property type="project" value="UniProtKB-UniRule"/>
</dbReference>
<sequence>MEKVSGYVEHIIYRNTENGYTVFELIADGEEITCVGSFQTIDEGEGLELSGGYVEHAVYGSQFKVESYEEVLPEDEQSMERYLGSGAVRGVGPSLAARIVRKFGKDTFRIVEQEPERLAEVKGISERKAMEIGAQMEEKKDQRAAMIYLQKYGISNALAMRIYQTYKEQVYHILEENPYRLAEDIDGIGFRRADELAARIGIHTDSDFRIRSGILYTLQLAAAEGNTCLPRARLLEKAAQLLGLSGEYVSLQLPNLAMERKLVIRQTDGEDFVYAASLYYAELSCARLLSDLNMSFVPPGGLLPSEEEKLLADIEKLARKSGIELEALQQQAVLECVKNGVMILTGGPGTGKTTTINTIIRYFEAEGMDLLLAAPTGRAAKRMTEATGYEARTIHRLLELSGIPEENGSGGLSMSRAHFERNADNPLEADAVIVDEMSMVDIQLFQSLLKAVSPGTRLVLVGDVNQLPSVGPGQVLRDLIESRAFPVVELKKIFRQAGESDIVVNAHRINEGKEIALDNKSRDFFFLQRDNVQVIYKHMILLIREKLPGYVQAGPFDIQVLTPMRKGNLGAETLNGILQTCLNPRAASKKEYQSSDTLFREGDKVMQTKNNYQLEWEVVSRYGIPVDHGVGIFNGDMGVVRQIDPFARTMTVEFDEQRRVTYSFEQTAELELAYAVTIHKSQGSEYPAVIMPLLGGPRMLFNRNLLYTGVTRARDCVTILGSRQVVLDMIRNESEAKRFTGLNERIREIMAVKEPDERE</sequence>
<dbReference type="Pfam" id="PF18335">
    <property type="entry name" value="SH3_13"/>
    <property type="match status" value="1"/>
</dbReference>
<dbReference type="GO" id="GO:0043139">
    <property type="term" value="F:5'-3' DNA helicase activity"/>
    <property type="evidence" value="ECO:0007669"/>
    <property type="project" value="UniProtKB-UniRule"/>
</dbReference>
<feature type="binding site" evidence="3">
    <location>
        <begin position="349"/>
        <end position="353"/>
    </location>
    <ligand>
        <name>ATP</name>
        <dbReference type="ChEBI" id="CHEBI:30616"/>
    </ligand>
</feature>
<reference evidence="5" key="1">
    <citation type="journal article" date="2021" name="PeerJ">
        <title>Extensive microbial diversity within the chicken gut microbiome revealed by metagenomics and culture.</title>
        <authorList>
            <person name="Gilroy R."/>
            <person name="Ravi A."/>
            <person name="Getino M."/>
            <person name="Pursley I."/>
            <person name="Horton D.L."/>
            <person name="Alikhan N.F."/>
            <person name="Baker D."/>
            <person name="Gharbi K."/>
            <person name="Hall N."/>
            <person name="Watson M."/>
            <person name="Adriaenssens E.M."/>
            <person name="Foster-Nyarko E."/>
            <person name="Jarju S."/>
            <person name="Secka A."/>
            <person name="Antonio M."/>
            <person name="Oren A."/>
            <person name="Chaudhuri R.R."/>
            <person name="La Ragione R."/>
            <person name="Hildebrand F."/>
            <person name="Pallen M.J."/>
        </authorList>
    </citation>
    <scope>NUCLEOTIDE SEQUENCE</scope>
    <source>
        <strain evidence="5">ChiSxjej3B15-24422</strain>
    </source>
</reference>
<dbReference type="HAMAP" id="MF_01488">
    <property type="entry name" value="RecD2"/>
    <property type="match status" value="1"/>
</dbReference>
<dbReference type="CDD" id="cd18809">
    <property type="entry name" value="SF1_C_RecD"/>
    <property type="match status" value="1"/>
</dbReference>
<dbReference type="EC" id="5.6.2.3" evidence="3"/>
<accession>A0A9D1YR32</accession>
<keyword evidence="1 3" id="KW-0547">Nucleotide-binding</keyword>
<comment type="function">
    <text evidence="3">DNA-dependent ATPase and ATP-dependent 5'-3' DNA helicase. Has no activity on blunt DNA or DNA with 3'-overhangs, requires at least 10 bases of 5'-ssDNA for helicase activity.</text>
</comment>
<dbReference type="SUPFAM" id="SSF47781">
    <property type="entry name" value="RuvA domain 2-like"/>
    <property type="match status" value="1"/>
</dbReference>
<gene>
    <name evidence="3" type="primary">recD2</name>
    <name evidence="5" type="ORF">H9831_11995</name>
</gene>
<dbReference type="Pfam" id="PF13538">
    <property type="entry name" value="UvrD_C_2"/>
    <property type="match status" value="1"/>
</dbReference>
<dbReference type="Pfam" id="PF14520">
    <property type="entry name" value="HHH_5"/>
    <property type="match status" value="1"/>
</dbReference>
<dbReference type="GO" id="GO:0017116">
    <property type="term" value="F:single-stranded DNA helicase activity"/>
    <property type="evidence" value="ECO:0007669"/>
    <property type="project" value="TreeGrafter"/>
</dbReference>
<evidence type="ECO:0000256" key="1">
    <source>
        <dbReference type="ARBA" id="ARBA00022741"/>
    </source>
</evidence>
<dbReference type="EMBL" id="DXDD01000145">
    <property type="protein sequence ID" value="HIY61379.1"/>
    <property type="molecule type" value="Genomic_DNA"/>
</dbReference>
<proteinExistence type="inferred from homology"/>
<dbReference type="InterPro" id="IPR041451">
    <property type="entry name" value="RecD2_SH13"/>
</dbReference>
<dbReference type="GO" id="GO:0016787">
    <property type="term" value="F:hydrolase activity"/>
    <property type="evidence" value="ECO:0007669"/>
    <property type="project" value="UniProtKB-KW"/>
</dbReference>
<dbReference type="Pfam" id="PF23139">
    <property type="entry name" value="OB_YrrC"/>
    <property type="match status" value="1"/>
</dbReference>
<dbReference type="InterPro" id="IPR029493">
    <property type="entry name" value="RecD2-like_HHH"/>
</dbReference>
<evidence type="ECO:0000313" key="6">
    <source>
        <dbReference type="Proteomes" id="UP000824007"/>
    </source>
</evidence>
<comment type="catalytic activity">
    <reaction evidence="3">
        <text>ATP + H2O = ADP + phosphate + H(+)</text>
        <dbReference type="Rhea" id="RHEA:13065"/>
        <dbReference type="ChEBI" id="CHEBI:15377"/>
        <dbReference type="ChEBI" id="CHEBI:15378"/>
        <dbReference type="ChEBI" id="CHEBI:30616"/>
        <dbReference type="ChEBI" id="CHEBI:43474"/>
        <dbReference type="ChEBI" id="CHEBI:456216"/>
        <dbReference type="EC" id="5.6.2.3"/>
    </reaction>
</comment>
<dbReference type="GO" id="GO:0006310">
    <property type="term" value="P:DNA recombination"/>
    <property type="evidence" value="ECO:0007669"/>
    <property type="project" value="InterPro"/>
</dbReference>
<evidence type="ECO:0000256" key="2">
    <source>
        <dbReference type="ARBA" id="ARBA00022840"/>
    </source>
</evidence>
<dbReference type="InterPro" id="IPR055446">
    <property type="entry name" value="RecD2_N_OB"/>
</dbReference>
<comment type="caution">
    <text evidence="5">The sequence shown here is derived from an EMBL/GenBank/DDBJ whole genome shotgun (WGS) entry which is preliminary data.</text>
</comment>
<dbReference type="Gene3D" id="1.10.150.20">
    <property type="entry name" value="5' to 3' exonuclease, C-terminal subdomain"/>
    <property type="match status" value="1"/>
</dbReference>
<protein>
    <recommendedName>
        <fullName evidence="3">ATP-dependent RecD2 DNA helicase</fullName>
        <ecNumber evidence="3">5.6.2.3</ecNumber>
    </recommendedName>
    <alternativeName>
        <fullName evidence="3">DNA 5'-3' helicase subunit RecD2</fullName>
    </alternativeName>
</protein>
<dbReference type="Proteomes" id="UP000824007">
    <property type="component" value="Unassembled WGS sequence"/>
</dbReference>
<dbReference type="InterPro" id="IPR027785">
    <property type="entry name" value="UvrD-like_helicase_C"/>
</dbReference>
<dbReference type="Pfam" id="PF14490">
    <property type="entry name" value="HHH_RecD2"/>
    <property type="match status" value="1"/>
</dbReference>
<evidence type="ECO:0000313" key="5">
    <source>
        <dbReference type="EMBL" id="HIY61379.1"/>
    </source>
</evidence>
<keyword evidence="3" id="KW-0238">DNA-binding</keyword>
<dbReference type="InterPro" id="IPR006345">
    <property type="entry name" value="RecD2"/>
</dbReference>
<dbReference type="InterPro" id="IPR027417">
    <property type="entry name" value="P-loop_NTPase"/>
</dbReference>
<dbReference type="Gene3D" id="2.30.30.940">
    <property type="match status" value="1"/>
</dbReference>
<dbReference type="InterPro" id="IPR010994">
    <property type="entry name" value="RuvA_2-like"/>
</dbReference>
<dbReference type="Gene3D" id="3.40.50.300">
    <property type="entry name" value="P-loop containing nucleotide triphosphate hydrolases"/>
    <property type="match status" value="2"/>
</dbReference>
<evidence type="ECO:0000259" key="4">
    <source>
        <dbReference type="SMART" id="SM00382"/>
    </source>
</evidence>
<dbReference type="InterPro" id="IPR003593">
    <property type="entry name" value="AAA+_ATPase"/>
</dbReference>
<dbReference type="InterPro" id="IPR050534">
    <property type="entry name" value="Coronavir_polyprotein_1ab"/>
</dbReference>
<keyword evidence="3" id="KW-0378">Hydrolase</keyword>
<dbReference type="SMART" id="SM00382">
    <property type="entry name" value="AAA"/>
    <property type="match status" value="1"/>
</dbReference>
<name>A0A9D1YR32_9FIRM</name>
<dbReference type="SUPFAM" id="SSF52540">
    <property type="entry name" value="P-loop containing nucleoside triphosphate hydrolases"/>
    <property type="match status" value="2"/>
</dbReference>
<keyword evidence="2 3" id="KW-0067">ATP-binding</keyword>
<dbReference type="NCBIfam" id="TIGR01448">
    <property type="entry name" value="recD_rel"/>
    <property type="match status" value="1"/>
</dbReference>
<dbReference type="PANTHER" id="PTHR43788">
    <property type="entry name" value="DNA2/NAM7 HELICASE FAMILY MEMBER"/>
    <property type="match status" value="1"/>
</dbReference>
<organism evidence="5 6">
    <name type="scientific">Candidatus Eisenbergiella pullistercoris</name>
    <dbReference type="NCBI Taxonomy" id="2838555"/>
    <lineage>
        <taxon>Bacteria</taxon>
        <taxon>Bacillati</taxon>
        <taxon>Bacillota</taxon>
        <taxon>Clostridia</taxon>
        <taxon>Lachnospirales</taxon>
        <taxon>Lachnospiraceae</taxon>
        <taxon>Eisenbergiella</taxon>
    </lineage>
</organism>
<evidence type="ECO:0000256" key="3">
    <source>
        <dbReference type="HAMAP-Rule" id="MF_01488"/>
    </source>
</evidence>
<feature type="domain" description="AAA+ ATPase" evidence="4">
    <location>
        <begin position="338"/>
        <end position="494"/>
    </location>
</feature>
<reference evidence="5" key="2">
    <citation type="submission" date="2021-04" db="EMBL/GenBank/DDBJ databases">
        <authorList>
            <person name="Gilroy R."/>
        </authorList>
    </citation>
    <scope>NUCLEOTIDE SEQUENCE</scope>
    <source>
        <strain evidence="5">ChiSxjej3B15-24422</strain>
    </source>
</reference>
<keyword evidence="3" id="KW-0413">Isomerase</keyword>
<dbReference type="GO" id="GO:0009338">
    <property type="term" value="C:exodeoxyribonuclease V complex"/>
    <property type="evidence" value="ECO:0007669"/>
    <property type="project" value="TreeGrafter"/>
</dbReference>
<dbReference type="CDD" id="cd17933">
    <property type="entry name" value="DEXSc_RecD-like"/>
    <property type="match status" value="1"/>
</dbReference>
<dbReference type="PANTHER" id="PTHR43788:SF6">
    <property type="entry name" value="DNA HELICASE B"/>
    <property type="match status" value="1"/>
</dbReference>
<dbReference type="AlphaFoldDB" id="A0A9D1YR32"/>
<dbReference type="Pfam" id="PF13245">
    <property type="entry name" value="AAA_19"/>
    <property type="match status" value="1"/>
</dbReference>